<keyword evidence="7" id="KW-0812">Transmembrane</keyword>
<keyword evidence="7" id="KW-1133">Transmembrane helix</keyword>
<evidence type="ECO:0000256" key="2">
    <source>
        <dbReference type="ARBA" id="ARBA00022741"/>
    </source>
</evidence>
<dbReference type="PROSITE" id="PS50011">
    <property type="entry name" value="PROTEIN_KINASE_DOM"/>
    <property type="match status" value="1"/>
</dbReference>
<evidence type="ECO:0000313" key="10">
    <source>
        <dbReference type="Proteomes" id="UP000238823"/>
    </source>
</evidence>
<keyword evidence="4 5" id="KW-0067">ATP-binding</keyword>
<dbReference type="EC" id="2.7.11.1" evidence="9"/>
<evidence type="ECO:0000256" key="4">
    <source>
        <dbReference type="ARBA" id="ARBA00022840"/>
    </source>
</evidence>
<keyword evidence="1 9" id="KW-0808">Transferase</keyword>
<dbReference type="PROSITE" id="PS00107">
    <property type="entry name" value="PROTEIN_KINASE_ATP"/>
    <property type="match status" value="1"/>
</dbReference>
<dbReference type="Pfam" id="PF13424">
    <property type="entry name" value="TPR_12"/>
    <property type="match status" value="1"/>
</dbReference>
<dbReference type="PROSITE" id="PS00108">
    <property type="entry name" value="PROTEIN_KINASE_ST"/>
    <property type="match status" value="1"/>
</dbReference>
<dbReference type="PANTHER" id="PTHR43289:SF6">
    <property type="entry name" value="SERINE_THREONINE-PROTEIN KINASE NEKL-3"/>
    <property type="match status" value="1"/>
</dbReference>
<comment type="caution">
    <text evidence="9">The sequence shown here is derived from an EMBL/GenBank/DDBJ whole genome shotgun (WGS) entry which is preliminary data.</text>
</comment>
<dbReference type="Pfam" id="PF00069">
    <property type="entry name" value="Pkinase"/>
    <property type="match status" value="1"/>
</dbReference>
<feature type="domain" description="Protein kinase" evidence="8">
    <location>
        <begin position="68"/>
        <end position="349"/>
    </location>
</feature>
<feature type="region of interest" description="Disordered" evidence="6">
    <location>
        <begin position="1"/>
        <end position="28"/>
    </location>
</feature>
<dbReference type="AlphaFoldDB" id="A0A2S9XLE8"/>
<protein>
    <submittedName>
        <fullName evidence="9">Serine/threonine-protein kinase PrkC</fullName>
        <ecNumber evidence="9">2.7.11.1</ecNumber>
    </submittedName>
</protein>
<dbReference type="GO" id="GO:0005524">
    <property type="term" value="F:ATP binding"/>
    <property type="evidence" value="ECO:0007669"/>
    <property type="project" value="UniProtKB-UniRule"/>
</dbReference>
<dbReference type="InterPro" id="IPR011009">
    <property type="entry name" value="Kinase-like_dom_sf"/>
</dbReference>
<evidence type="ECO:0000256" key="7">
    <source>
        <dbReference type="SAM" id="Phobius"/>
    </source>
</evidence>
<keyword evidence="2 5" id="KW-0547">Nucleotide-binding</keyword>
<dbReference type="Proteomes" id="UP000238823">
    <property type="component" value="Unassembled WGS sequence"/>
</dbReference>
<proteinExistence type="predicted"/>
<dbReference type="Gene3D" id="1.25.40.10">
    <property type="entry name" value="Tetratricopeptide repeat domain"/>
    <property type="match status" value="2"/>
</dbReference>
<keyword evidence="3 9" id="KW-0418">Kinase</keyword>
<sequence length="993" mass="107147">MTQDSSIRESTSPKHGAAPNTDREGGREVSRLMASMPGAQTTEEPGVRAMIRAALFPDAALPPRIGRFVIVRMLGAGGMGIVYLAHDETLDRQVAVKLLVAGSSNDPRIRARLHREAKIMAQLNHPNVVGVHEFGEHEGHFFVAMEYVEGRTLARWLIDESPDWRALLELFIQAGRGLIAAHAAGIIHRDFKPSNVLVGDDGRVRVADFGLARNDVVEPRPPVSARAHQLPVEVHTQTGQRIGTPAYMSPEQFNGALVDARSDQFSFCVALWEALYGARPYPGDTIAALEQAFEAGTLVSPSLRRKVPRWVDEVLTRGLATAADQRWPSMAAIIDRLSRDPQRRRRRFLAGVLALAAVGAAGYLVAAARSVPPEHAPEDPCAAAEQRLAGVWDDARRVGLERNLTSSELSFAADVWPRVGPSLDAYASAWVSTYRDTCQAHARHEQSDTLHDQAMRCLTESRTALEAAVTVLATGEPEALTHAVTLVDALPPVSRCTELEVLGSTYRAPDDPALAVEVERLRLALVSLHVEFEAGRYAHVREQLDALEPAVEASGAAPVLRSFSHLRGHLAAADGDWDLAIGHYRRALGAAISAGEDTHAMWLAVQIAKDGAQTPAGAPLFEFHAQLAQSLAARSDEQLAVEVAVAVALADKQQREGAPADAWATLQRASERAQGLDELDWSARLSLYMELAGVAALLGRRDEQAAAMRELLAIQDRHLGPMHPSQTGILSMLGHLQSTDDPQAALVTLDRAEALVRALYGDVRPERVWILQSRALAMESAGDLEGALAALRDVAELVALLPEDQQQVGVSVANSAAVLLDRLGRHAEARDQLGPLVEAATRAGSPDIEVAMIRLSLADALLHLGDTAAARAEYEAAAAVWRAVDPDGPVVVYAETGLGLVDLGDQRWASARERLERSLAWREAADALPDELAVTRFGLAQALWHSGEKPRARALAERAGADYRELGPGFGLAQTQVEAWLSAHPDPSHLMAP</sequence>
<dbReference type="CDD" id="cd14014">
    <property type="entry name" value="STKc_PknB_like"/>
    <property type="match status" value="1"/>
</dbReference>
<name>A0A2S9XLE8_9BACT</name>
<dbReference type="RefSeq" id="WP_106094843.1">
    <property type="nucleotide sequence ID" value="NZ_PVNL01000147.1"/>
</dbReference>
<dbReference type="EMBL" id="PVNL01000147">
    <property type="protein sequence ID" value="PRP93672.1"/>
    <property type="molecule type" value="Genomic_DNA"/>
</dbReference>
<dbReference type="SUPFAM" id="SSF48452">
    <property type="entry name" value="TPR-like"/>
    <property type="match status" value="2"/>
</dbReference>
<feature type="compositionally biased region" description="Polar residues" evidence="6">
    <location>
        <begin position="1"/>
        <end position="10"/>
    </location>
</feature>
<accession>A0A2S9XLE8</accession>
<dbReference type="InterPro" id="IPR017441">
    <property type="entry name" value="Protein_kinase_ATP_BS"/>
</dbReference>
<evidence type="ECO:0000256" key="3">
    <source>
        <dbReference type="ARBA" id="ARBA00022777"/>
    </source>
</evidence>
<dbReference type="GO" id="GO:0004674">
    <property type="term" value="F:protein serine/threonine kinase activity"/>
    <property type="evidence" value="ECO:0007669"/>
    <property type="project" value="UniProtKB-EC"/>
</dbReference>
<keyword evidence="7" id="KW-0472">Membrane</keyword>
<dbReference type="PANTHER" id="PTHR43289">
    <property type="entry name" value="MITOGEN-ACTIVATED PROTEIN KINASE KINASE KINASE 20-RELATED"/>
    <property type="match status" value="1"/>
</dbReference>
<gene>
    <name evidence="9" type="primary">prkC_40</name>
    <name evidence="9" type="ORF">ENSA7_81000</name>
</gene>
<dbReference type="Gene3D" id="3.30.200.20">
    <property type="entry name" value="Phosphorylase Kinase, domain 1"/>
    <property type="match status" value="1"/>
</dbReference>
<feature type="transmembrane region" description="Helical" evidence="7">
    <location>
        <begin position="348"/>
        <end position="366"/>
    </location>
</feature>
<reference evidence="9 10" key="1">
    <citation type="submission" date="2018-03" db="EMBL/GenBank/DDBJ databases">
        <title>Draft Genome Sequences of the Obligatory Marine Myxobacteria Enhygromyxa salina SWB007.</title>
        <authorList>
            <person name="Poehlein A."/>
            <person name="Moghaddam J.A."/>
            <person name="Harms H."/>
            <person name="Alanjari M."/>
            <person name="Koenig G.M."/>
            <person name="Daniel R."/>
            <person name="Schaeberle T.F."/>
        </authorList>
    </citation>
    <scope>NUCLEOTIDE SEQUENCE [LARGE SCALE GENOMIC DNA]</scope>
    <source>
        <strain evidence="9 10">SWB007</strain>
    </source>
</reference>
<evidence type="ECO:0000256" key="6">
    <source>
        <dbReference type="SAM" id="MobiDB-lite"/>
    </source>
</evidence>
<dbReference type="InterPro" id="IPR008271">
    <property type="entry name" value="Ser/Thr_kinase_AS"/>
</dbReference>
<organism evidence="9 10">
    <name type="scientific">Enhygromyxa salina</name>
    <dbReference type="NCBI Taxonomy" id="215803"/>
    <lineage>
        <taxon>Bacteria</taxon>
        <taxon>Pseudomonadati</taxon>
        <taxon>Myxococcota</taxon>
        <taxon>Polyangia</taxon>
        <taxon>Nannocystales</taxon>
        <taxon>Nannocystaceae</taxon>
        <taxon>Enhygromyxa</taxon>
    </lineage>
</organism>
<dbReference type="Gene3D" id="1.10.510.10">
    <property type="entry name" value="Transferase(Phosphotransferase) domain 1"/>
    <property type="match status" value="1"/>
</dbReference>
<feature type="binding site" evidence="5">
    <location>
        <position position="97"/>
    </location>
    <ligand>
        <name>ATP</name>
        <dbReference type="ChEBI" id="CHEBI:30616"/>
    </ligand>
</feature>
<evidence type="ECO:0000259" key="8">
    <source>
        <dbReference type="PROSITE" id="PS50011"/>
    </source>
</evidence>
<dbReference type="InterPro" id="IPR011990">
    <property type="entry name" value="TPR-like_helical_dom_sf"/>
</dbReference>
<evidence type="ECO:0000313" key="9">
    <source>
        <dbReference type="EMBL" id="PRP93672.1"/>
    </source>
</evidence>
<dbReference type="SUPFAM" id="SSF56112">
    <property type="entry name" value="Protein kinase-like (PK-like)"/>
    <property type="match status" value="1"/>
</dbReference>
<dbReference type="InterPro" id="IPR000719">
    <property type="entry name" value="Prot_kinase_dom"/>
</dbReference>
<dbReference type="OrthoDB" id="9801841at2"/>
<evidence type="ECO:0000256" key="1">
    <source>
        <dbReference type="ARBA" id="ARBA00022679"/>
    </source>
</evidence>
<evidence type="ECO:0000256" key="5">
    <source>
        <dbReference type="PROSITE-ProRule" id="PRU10141"/>
    </source>
</evidence>